<protein>
    <submittedName>
        <fullName evidence="2">Uncharacterized protein</fullName>
    </submittedName>
</protein>
<dbReference type="InterPro" id="IPR036834">
    <property type="entry name" value="Bcl-2-like_sf"/>
</dbReference>
<dbReference type="EMBL" id="CASHTH010003915">
    <property type="protein sequence ID" value="CAI8051267.1"/>
    <property type="molecule type" value="Genomic_DNA"/>
</dbReference>
<organism evidence="2 3">
    <name type="scientific">Geodia barretti</name>
    <name type="common">Barrett's horny sponge</name>
    <dbReference type="NCBI Taxonomy" id="519541"/>
    <lineage>
        <taxon>Eukaryota</taxon>
        <taxon>Metazoa</taxon>
        <taxon>Porifera</taxon>
        <taxon>Demospongiae</taxon>
        <taxon>Heteroscleromorpha</taxon>
        <taxon>Tetractinellida</taxon>
        <taxon>Astrophorina</taxon>
        <taxon>Geodiidae</taxon>
        <taxon>Geodia</taxon>
    </lineage>
</organism>
<evidence type="ECO:0000313" key="2">
    <source>
        <dbReference type="EMBL" id="CAI8051267.1"/>
    </source>
</evidence>
<gene>
    <name evidence="2" type="ORF">GBAR_LOCUS28073</name>
</gene>
<reference evidence="2" key="1">
    <citation type="submission" date="2023-03" db="EMBL/GenBank/DDBJ databases">
        <authorList>
            <person name="Steffen K."/>
            <person name="Cardenas P."/>
        </authorList>
    </citation>
    <scope>NUCLEOTIDE SEQUENCE</scope>
</reference>
<keyword evidence="1" id="KW-1133">Transmembrane helix</keyword>
<name>A0AA35XHR1_GEOBA</name>
<dbReference type="Gene3D" id="1.10.437.10">
    <property type="entry name" value="Blc2-like"/>
    <property type="match status" value="1"/>
</dbReference>
<dbReference type="SUPFAM" id="SSF56854">
    <property type="entry name" value="Bcl-2 inhibitors of programmed cell death"/>
    <property type="match status" value="1"/>
</dbReference>
<evidence type="ECO:0000313" key="3">
    <source>
        <dbReference type="Proteomes" id="UP001174909"/>
    </source>
</evidence>
<feature type="transmembrane region" description="Helical" evidence="1">
    <location>
        <begin position="259"/>
        <end position="288"/>
    </location>
</feature>
<keyword evidence="1" id="KW-0472">Membrane</keyword>
<accession>A0AA35XHR1</accession>
<dbReference type="Proteomes" id="UP001174909">
    <property type="component" value="Unassembled WGS sequence"/>
</dbReference>
<dbReference type="AlphaFoldDB" id="A0AA35XHR1"/>
<comment type="caution">
    <text evidence="2">The sequence shown here is derived from an EMBL/GenBank/DDBJ whole genome shotgun (WGS) entry which is preliminary data.</text>
</comment>
<feature type="transmembrane region" description="Helical" evidence="1">
    <location>
        <begin position="220"/>
        <end position="239"/>
    </location>
</feature>
<dbReference type="GO" id="GO:0042981">
    <property type="term" value="P:regulation of apoptotic process"/>
    <property type="evidence" value="ECO:0007669"/>
    <property type="project" value="InterPro"/>
</dbReference>
<feature type="transmembrane region" description="Helical" evidence="1">
    <location>
        <begin position="178"/>
        <end position="208"/>
    </location>
</feature>
<sequence length="293" mass="32011">MRMSGTQLSVSQGGEAGVTALLDLSDDCEIGEQEKTTTAAVFLGCVSASAKSDTRLTEEQSESMHIEPTSKSTEVLRGTDIGNRVVQYGDEWERIRQTLTDDQEFRDFVDNAVRATDGRRASETAFETFTTIANQVLEVGASGVDLSPFLLFHTHNHAHTHAHFAPLLYLSHSSSSSLLLPLLSSFSLSLSASGISYGRIATLFLLGYELCSAFIRRHGAALFLSFIGRILNYLIRFLKDIGFFDWLVRHSWGHLTPDTVAYASGLGTGIALGALLVGVVTLAAIWYVSRRSR</sequence>
<keyword evidence="1" id="KW-0812">Transmembrane</keyword>
<keyword evidence="3" id="KW-1185">Reference proteome</keyword>
<proteinExistence type="predicted"/>
<evidence type="ECO:0000256" key="1">
    <source>
        <dbReference type="SAM" id="Phobius"/>
    </source>
</evidence>